<dbReference type="EMBL" id="CAXAMM010000336">
    <property type="protein sequence ID" value="CAK8987037.1"/>
    <property type="molecule type" value="Genomic_DNA"/>
</dbReference>
<organism evidence="1 2">
    <name type="scientific">Durusdinium trenchii</name>
    <dbReference type="NCBI Taxonomy" id="1381693"/>
    <lineage>
        <taxon>Eukaryota</taxon>
        <taxon>Sar</taxon>
        <taxon>Alveolata</taxon>
        <taxon>Dinophyceae</taxon>
        <taxon>Suessiales</taxon>
        <taxon>Symbiodiniaceae</taxon>
        <taxon>Durusdinium</taxon>
    </lineage>
</organism>
<dbReference type="Proteomes" id="UP001642464">
    <property type="component" value="Unassembled WGS sequence"/>
</dbReference>
<keyword evidence="1" id="KW-0436">Ligase</keyword>
<evidence type="ECO:0000313" key="2">
    <source>
        <dbReference type="Proteomes" id="UP001642464"/>
    </source>
</evidence>
<comment type="caution">
    <text evidence="1">The sequence shown here is derived from an EMBL/GenBank/DDBJ whole genome shotgun (WGS) entry which is preliminary data.</text>
</comment>
<sequence>MVDRLSFTPLQLVGPWSTHRGFHPGRPGLDVPGRRFRQCLDSSRTWSSLGPTAFLAFFCGLQHRPPRAWSSRRASSRTELLVDADSSSIEEIEQAISLLEAQGHAVKTTIFAEPERRENRNWTEFLLKPNVSFEAVGRYQKADPNDEAIECFMRKLSGRPGLYCMALLTRDTDFIPATLDLQASGTHICVLVCALMHSVSGKYKAAGVKTFTLNAPERRSSRVRAILHDTGDGSVELADPWTSFEQKEKSLEVMKFLEDFGYRDGTGFTIQAAAKFWFANSLGSLVVFPSQLATISLSDLVRSHGTRGWERYSGELAYILPISNKGKKRDTRVLKYGSSAACAVYQGGGPFILKKSADLATQVLKRLGYLDDDLNANLTEALRCFVNAAENKKVLRKFGILPDTMYKGQCMIDHLNTAFCSHITPGTWQMMTSQEALRLEVGTILEKAKILSKADRGCSRNKFFNAMKDFARNRHLPIMKTFNGQAFQIRRDSVKLSPCKRHTIEIEDY</sequence>
<evidence type="ECO:0000313" key="1">
    <source>
        <dbReference type="EMBL" id="CAK8987037.1"/>
    </source>
</evidence>
<proteinExistence type="predicted"/>
<reference evidence="1 2" key="1">
    <citation type="submission" date="2024-02" db="EMBL/GenBank/DDBJ databases">
        <authorList>
            <person name="Chen Y."/>
            <person name="Shah S."/>
            <person name="Dougan E. K."/>
            <person name="Thang M."/>
            <person name="Chan C."/>
        </authorList>
    </citation>
    <scope>NUCLEOTIDE SEQUENCE [LARGE SCALE GENOMIC DNA]</scope>
</reference>
<gene>
    <name evidence="1" type="ORF">SCF082_LOCUS804</name>
</gene>
<protein>
    <submittedName>
        <fullName evidence="1">Phosphopantothenate--cysteine ligase 1</fullName>
    </submittedName>
</protein>
<keyword evidence="2" id="KW-1185">Reference proteome</keyword>
<accession>A0ABP0HAF0</accession>
<dbReference type="GO" id="GO:0016874">
    <property type="term" value="F:ligase activity"/>
    <property type="evidence" value="ECO:0007669"/>
    <property type="project" value="UniProtKB-KW"/>
</dbReference>
<name>A0ABP0HAF0_9DINO</name>